<dbReference type="FunCoup" id="A0A3B1JMT2">
    <property type="interactions" value="1112"/>
</dbReference>
<dbReference type="GO" id="GO:0000070">
    <property type="term" value="P:mitotic sister chromatid segregation"/>
    <property type="evidence" value="ECO:0007669"/>
    <property type="project" value="InterPro"/>
</dbReference>
<feature type="region of interest" description="Disordered" evidence="1">
    <location>
        <begin position="1"/>
        <end position="24"/>
    </location>
</feature>
<dbReference type="STRING" id="7994.ENSAMXP00000042644"/>
<evidence type="ECO:0000256" key="1">
    <source>
        <dbReference type="SAM" id="MobiDB-lite"/>
    </source>
</evidence>
<dbReference type="Proteomes" id="UP000018467">
    <property type="component" value="Unassembled WGS sequence"/>
</dbReference>
<accession>A0A3B1JMT2</accession>
<keyword evidence="3" id="KW-1185">Reference proteome</keyword>
<dbReference type="GeneTree" id="ENSGT00390000001374"/>
<dbReference type="PANTHER" id="PTHR31749">
    <property type="entry name" value="KINETOCHORE-ASSOCIATED PROTEIN NSL1 HOMOLOG"/>
    <property type="match status" value="1"/>
</dbReference>
<reference evidence="3" key="2">
    <citation type="journal article" date="2014" name="Nat. Commun.">
        <title>The cavefish genome reveals candidate genes for eye loss.</title>
        <authorList>
            <person name="McGaugh S.E."/>
            <person name="Gross J.B."/>
            <person name="Aken B."/>
            <person name="Blin M."/>
            <person name="Borowsky R."/>
            <person name="Chalopin D."/>
            <person name="Hinaux H."/>
            <person name="Jeffery W.R."/>
            <person name="Keene A."/>
            <person name="Ma L."/>
            <person name="Minx P."/>
            <person name="Murphy D."/>
            <person name="O'Quin K.E."/>
            <person name="Retaux S."/>
            <person name="Rohner N."/>
            <person name="Searle S.M."/>
            <person name="Stahl B.A."/>
            <person name="Tabin C."/>
            <person name="Volff J.N."/>
            <person name="Yoshizawa M."/>
            <person name="Warren W.C."/>
        </authorList>
    </citation>
    <scope>NUCLEOTIDE SEQUENCE [LARGE SCALE GENOMIC DNA]</scope>
    <source>
        <strain evidence="3">female</strain>
    </source>
</reference>
<dbReference type="OMA" id="AWQETSD"/>
<reference evidence="2" key="3">
    <citation type="submission" date="2025-08" db="UniProtKB">
        <authorList>
            <consortium name="Ensembl"/>
        </authorList>
    </citation>
    <scope>IDENTIFICATION</scope>
</reference>
<dbReference type="AlphaFoldDB" id="A0A3B1JMT2"/>
<protein>
    <submittedName>
        <fullName evidence="2">NSL1 component of MIS12 kinetochore complex</fullName>
    </submittedName>
</protein>
<feature type="compositionally biased region" description="Basic and acidic residues" evidence="1">
    <location>
        <begin position="1"/>
        <end position="16"/>
    </location>
</feature>
<dbReference type="InterPro" id="IPR013950">
    <property type="entry name" value="Mis14/Nsl1"/>
</dbReference>
<dbReference type="GO" id="GO:0000444">
    <property type="term" value="C:MIS12/MIND type complex"/>
    <property type="evidence" value="ECO:0007669"/>
    <property type="project" value="TreeGrafter"/>
</dbReference>
<reference evidence="3" key="1">
    <citation type="submission" date="2013-03" db="EMBL/GenBank/DDBJ databases">
        <authorList>
            <person name="Jeffery W."/>
            <person name="Warren W."/>
            <person name="Wilson R.K."/>
        </authorList>
    </citation>
    <scope>NUCLEOTIDE SEQUENCE</scope>
    <source>
        <strain evidence="3">female</strain>
    </source>
</reference>
<evidence type="ECO:0000313" key="2">
    <source>
        <dbReference type="Ensembl" id="ENSAMXP00000042644.1"/>
    </source>
</evidence>
<dbReference type="InParanoid" id="A0A3B1JMT2"/>
<dbReference type="Bgee" id="ENSAMXG00000034896">
    <property type="expression patterns" value="Expressed in embryo and 11 other cell types or tissues"/>
</dbReference>
<dbReference type="Pfam" id="PF08641">
    <property type="entry name" value="Mis14"/>
    <property type="match status" value="1"/>
</dbReference>
<proteinExistence type="predicted"/>
<reference evidence="2" key="4">
    <citation type="submission" date="2025-09" db="UniProtKB">
        <authorList>
            <consortium name="Ensembl"/>
        </authorList>
    </citation>
    <scope>IDENTIFICATION</scope>
</reference>
<evidence type="ECO:0000313" key="3">
    <source>
        <dbReference type="Proteomes" id="UP000018467"/>
    </source>
</evidence>
<name>A0A3B1JMT2_ASTMX</name>
<dbReference type="CTD" id="25936"/>
<dbReference type="GeneID" id="103024429"/>
<dbReference type="KEGG" id="amex:103024429"/>
<dbReference type="PANTHER" id="PTHR31749:SF3">
    <property type="entry name" value="KINETOCHORE-ASSOCIATED PROTEIN NSL1 HOMOLOG"/>
    <property type="match status" value="1"/>
</dbReference>
<sequence>MEGRVSVPDPEKEPDPRVSVSSRRRVTEQIARYQELLKTLLEKQPELSEQNRDKLSQEALRNFELVVQENIVVDGLPWEEAAEEDGADCEVSTLDDMLDEKIVEATRKRSIYPKKILPYVVRSLKAERKLMGLLENTIVPQEIKRDPAQDAIMNNVSAAAPGMFGQASTVIKSLKALKQTAEGLYQVMNMQPSDETLDVYREIFGSSNGEACPVLCNRGPASKQAIKRAVSETVYSLDYVPMMKTPTLAKKD</sequence>
<dbReference type="Ensembl" id="ENSAMXT00000030948.1">
    <property type="protein sequence ID" value="ENSAMXP00000042644.1"/>
    <property type="gene ID" value="ENSAMXG00000034896.1"/>
</dbReference>
<organism evidence="2 3">
    <name type="scientific">Astyanax mexicanus</name>
    <name type="common">Blind cave fish</name>
    <name type="synonym">Astyanax fasciatus mexicanus</name>
    <dbReference type="NCBI Taxonomy" id="7994"/>
    <lineage>
        <taxon>Eukaryota</taxon>
        <taxon>Metazoa</taxon>
        <taxon>Chordata</taxon>
        <taxon>Craniata</taxon>
        <taxon>Vertebrata</taxon>
        <taxon>Euteleostomi</taxon>
        <taxon>Actinopterygii</taxon>
        <taxon>Neopterygii</taxon>
        <taxon>Teleostei</taxon>
        <taxon>Ostariophysi</taxon>
        <taxon>Characiformes</taxon>
        <taxon>Characoidei</taxon>
        <taxon>Acestrorhamphidae</taxon>
        <taxon>Acestrorhamphinae</taxon>
        <taxon>Astyanax</taxon>
    </lineage>
</organism>